<name>A0ABR8XTQ6_9BACL</name>
<proteinExistence type="predicted"/>
<feature type="region of interest" description="Disordered" evidence="1">
    <location>
        <begin position="21"/>
        <end position="56"/>
    </location>
</feature>
<reference evidence="2 3" key="1">
    <citation type="submission" date="2020-08" db="EMBL/GenBank/DDBJ databases">
        <title>A Genomic Blueprint of the Chicken Gut Microbiome.</title>
        <authorList>
            <person name="Gilroy R."/>
            <person name="Ravi A."/>
            <person name="Getino M."/>
            <person name="Pursley I."/>
            <person name="Horton D.L."/>
            <person name="Alikhan N.-F."/>
            <person name="Baker D."/>
            <person name="Gharbi K."/>
            <person name="Hall N."/>
            <person name="Watson M."/>
            <person name="Adriaenssens E.M."/>
            <person name="Foster-Nyarko E."/>
            <person name="Jarju S."/>
            <person name="Secka A."/>
            <person name="Antonio M."/>
            <person name="Oren A."/>
            <person name="Chaudhuri R."/>
            <person name="La Ragione R.M."/>
            <person name="Hildebrand F."/>
            <person name="Pallen M.J."/>
        </authorList>
    </citation>
    <scope>NUCLEOTIDE SEQUENCE [LARGE SCALE GENOMIC DNA]</scope>
    <source>
        <strain evidence="2 3">A46</strain>
    </source>
</reference>
<evidence type="ECO:0000313" key="3">
    <source>
        <dbReference type="Proteomes" id="UP000619101"/>
    </source>
</evidence>
<feature type="compositionally biased region" description="Polar residues" evidence="1">
    <location>
        <begin position="29"/>
        <end position="38"/>
    </location>
</feature>
<sequence>MEGLIIMIIIFVVSSLLGKGKEQQKKESNQMPPFSSQPAPRKQEVEQRTEQRRPKSLEDFANEVFGQLNEKAKPVAQQVTQELPKQVAKPVIEAKRVITDARTDNPNSARSLKERPIVAMAKKEAEAFQVVPTSQRDLMQAVIMTEVLGPPKSRRR</sequence>
<protein>
    <submittedName>
        <fullName evidence="2">Uncharacterized protein</fullName>
    </submittedName>
</protein>
<comment type="caution">
    <text evidence="2">The sequence shown here is derived from an EMBL/GenBank/DDBJ whole genome shotgun (WGS) entry which is preliminary data.</text>
</comment>
<accession>A0ABR8XTQ6</accession>
<keyword evidence="3" id="KW-1185">Reference proteome</keyword>
<dbReference type="Proteomes" id="UP000619101">
    <property type="component" value="Unassembled WGS sequence"/>
</dbReference>
<organism evidence="2 3">
    <name type="scientific">Solibacillus faecavium</name>
    <dbReference type="NCBI Taxonomy" id="2762221"/>
    <lineage>
        <taxon>Bacteria</taxon>
        <taxon>Bacillati</taxon>
        <taxon>Bacillota</taxon>
        <taxon>Bacilli</taxon>
        <taxon>Bacillales</taxon>
        <taxon>Caryophanaceae</taxon>
        <taxon>Solibacillus</taxon>
    </lineage>
</organism>
<dbReference type="EMBL" id="JACSPZ010000001">
    <property type="protein sequence ID" value="MBD8035323.1"/>
    <property type="molecule type" value="Genomic_DNA"/>
</dbReference>
<evidence type="ECO:0000313" key="2">
    <source>
        <dbReference type="EMBL" id="MBD8035323.1"/>
    </source>
</evidence>
<gene>
    <name evidence="2" type="ORF">H9635_01140</name>
</gene>
<evidence type="ECO:0000256" key="1">
    <source>
        <dbReference type="SAM" id="MobiDB-lite"/>
    </source>
</evidence>
<feature type="compositionally biased region" description="Basic and acidic residues" evidence="1">
    <location>
        <begin position="41"/>
        <end position="56"/>
    </location>
</feature>